<reference evidence="1 2" key="1">
    <citation type="journal article" date="2013" name="J. Virol.">
        <title>New Insights into the Evolution of Entomopoxvirinae from the Complete Genome Sequences of Four Entomopoxviruses Infecting Adoxophyes honmai, Choristoneura biennis, Choristoneura rosaceana, and Mythimna separata.</title>
        <authorList>
            <person name="Theze J."/>
            <person name="Takatsuka J."/>
            <person name="Li Z."/>
            <person name="Gallais J."/>
            <person name="Doucet D."/>
            <person name="Arif B."/>
            <person name="Nakai M."/>
            <person name="Herniou E.A."/>
        </authorList>
    </citation>
    <scope>NUCLEOTIDE SEQUENCE [LARGE SCALE GENOMIC DNA]</scope>
</reference>
<sequence>MGNINALIYVNKYIDNEIVAIKSTFNIILVKNKPGILNVANIITIRADTKDIMEDIKPNRFIYIG</sequence>
<keyword evidence="2" id="KW-1185">Reference proteome</keyword>
<dbReference type="RefSeq" id="YP_008003763.1">
    <property type="nucleotide sequence ID" value="NC_021246.1"/>
</dbReference>
<dbReference type="KEGG" id="vg:15613868"/>
<accession>A0A916KQD3</accession>
<dbReference type="Proteomes" id="UP000792671">
    <property type="component" value="Genome"/>
</dbReference>
<gene>
    <name evidence="1" type="ORF">MYSEV_246</name>
</gene>
<name>A0A916KQD3_9POXV</name>
<evidence type="ECO:0000313" key="2">
    <source>
        <dbReference type="Proteomes" id="UP000792671"/>
    </source>
</evidence>
<organism evidence="1 2">
    <name type="scientific">Mythimna separata entomopoxvirus 'L'</name>
    <dbReference type="NCBI Taxonomy" id="1293572"/>
    <lineage>
        <taxon>Viruses</taxon>
        <taxon>Varidnaviria</taxon>
        <taxon>Bamfordvirae</taxon>
        <taxon>Nucleocytoviricota</taxon>
        <taxon>Pokkesviricetes</taxon>
        <taxon>Chitovirales</taxon>
        <taxon>Poxviridae</taxon>
        <taxon>Entomopoxvirinae</taxon>
        <taxon>Betaentomopoxvirus</taxon>
        <taxon>Betaentomopoxvirus mseparata</taxon>
        <taxon>Mythimna separata entomopoxvirus</taxon>
    </lineage>
</organism>
<proteinExistence type="predicted"/>
<protein>
    <submittedName>
        <fullName evidence="1">Uncharacterized protein</fullName>
    </submittedName>
</protein>
<dbReference type="EMBL" id="HF679134">
    <property type="protein sequence ID" value="CCU56444.1"/>
    <property type="molecule type" value="Genomic_DNA"/>
</dbReference>
<dbReference type="GeneID" id="15613868"/>
<evidence type="ECO:0000313" key="1">
    <source>
        <dbReference type="EMBL" id="CCU56444.1"/>
    </source>
</evidence>